<accession>A0ABM4GKC7</accession>
<dbReference type="GeneID" id="108077684"/>
<evidence type="ECO:0000313" key="1">
    <source>
        <dbReference type="Proteomes" id="UP001652661"/>
    </source>
</evidence>
<sequence length="116" mass="13201">MQQNTERVYDLDTFAQSSEERISTMVSPKCILLFLALYYFLDGVSAVTCDVEPANTSCIDCRIYPTHIECLSKLFAPVTTAAPLTVATTKRSRSRIGRIRGFFGNFITRMRNKSWF</sequence>
<gene>
    <name evidence="2" type="primary">LOC108077684</name>
</gene>
<name>A0ABM4GKC7_DROKI</name>
<keyword evidence="1" id="KW-1185">Reference proteome</keyword>
<dbReference type="Proteomes" id="UP001652661">
    <property type="component" value="Chromosome 3R"/>
</dbReference>
<proteinExistence type="predicted"/>
<reference evidence="2" key="1">
    <citation type="submission" date="2025-08" db="UniProtKB">
        <authorList>
            <consortium name="RefSeq"/>
        </authorList>
    </citation>
    <scope>IDENTIFICATION</scope>
    <source>
        <strain evidence="2">14028-0561.14</strain>
        <tissue evidence="2">Whole fly</tissue>
    </source>
</reference>
<protein>
    <submittedName>
        <fullName evidence="2">Uncharacterized protein isoform X1</fullName>
    </submittedName>
</protein>
<dbReference type="RefSeq" id="XP_070143170.1">
    <property type="nucleotide sequence ID" value="XM_070287069.1"/>
</dbReference>
<evidence type="ECO:0000313" key="2">
    <source>
        <dbReference type="RefSeq" id="XP_070143170.1"/>
    </source>
</evidence>
<organism evidence="1 2">
    <name type="scientific">Drosophila kikkawai</name>
    <name type="common">Fruit fly</name>
    <dbReference type="NCBI Taxonomy" id="30033"/>
    <lineage>
        <taxon>Eukaryota</taxon>
        <taxon>Metazoa</taxon>
        <taxon>Ecdysozoa</taxon>
        <taxon>Arthropoda</taxon>
        <taxon>Hexapoda</taxon>
        <taxon>Insecta</taxon>
        <taxon>Pterygota</taxon>
        <taxon>Neoptera</taxon>
        <taxon>Endopterygota</taxon>
        <taxon>Diptera</taxon>
        <taxon>Brachycera</taxon>
        <taxon>Muscomorpha</taxon>
        <taxon>Ephydroidea</taxon>
        <taxon>Drosophilidae</taxon>
        <taxon>Drosophila</taxon>
        <taxon>Sophophora</taxon>
    </lineage>
</organism>